<dbReference type="CDD" id="cd07067">
    <property type="entry name" value="HP_PGM_like"/>
    <property type="match status" value="1"/>
</dbReference>
<evidence type="ECO:0000313" key="2">
    <source>
        <dbReference type="EMBL" id="GAA4961211.1"/>
    </source>
</evidence>
<dbReference type="PANTHER" id="PTHR20935">
    <property type="entry name" value="PHOSPHOGLYCERATE MUTASE-RELATED"/>
    <property type="match status" value="1"/>
</dbReference>
<sequence length="163" mass="17235">MRQAGAVPTLVVVRHAQAQNPPGVPDVARPLSERGRRDAAAAGAWLRDNVDAPGLLVTSPARRAQETTAGLVGEWDEVPPVVDEERIYEASLGDLLHVVRGLDEPRPVVLVGHNPGLSALVEDLTDHVLELRTAGIAVVAVPSDWADAGPREAELVAVHTARA</sequence>
<dbReference type="InterPro" id="IPR051021">
    <property type="entry name" value="Mito_Ser/Thr_phosphatase"/>
</dbReference>
<proteinExistence type="predicted"/>
<accession>A0ABP9H5D1</accession>
<dbReference type="Gene3D" id="3.40.50.1240">
    <property type="entry name" value="Phosphoglycerate mutase-like"/>
    <property type="match status" value="1"/>
</dbReference>
<dbReference type="PANTHER" id="PTHR20935:SF1">
    <property type="entry name" value="SLL1549 PROTEIN"/>
    <property type="match status" value="1"/>
</dbReference>
<keyword evidence="3" id="KW-1185">Reference proteome</keyword>
<reference evidence="3" key="1">
    <citation type="journal article" date="2019" name="Int. J. Syst. Evol. Microbiol.">
        <title>The Global Catalogue of Microorganisms (GCM) 10K type strain sequencing project: providing services to taxonomists for standard genome sequencing and annotation.</title>
        <authorList>
            <consortium name="The Broad Institute Genomics Platform"/>
            <consortium name="The Broad Institute Genome Sequencing Center for Infectious Disease"/>
            <person name="Wu L."/>
            <person name="Ma J."/>
        </authorList>
    </citation>
    <scope>NUCLEOTIDE SEQUENCE [LARGE SCALE GENOMIC DNA]</scope>
    <source>
        <strain evidence="3">JCM 18126</strain>
    </source>
</reference>
<keyword evidence="1" id="KW-0378">Hydrolase</keyword>
<dbReference type="InterPro" id="IPR029033">
    <property type="entry name" value="His_PPase_superfam"/>
</dbReference>
<dbReference type="SUPFAM" id="SSF53254">
    <property type="entry name" value="Phosphoglycerate mutase-like"/>
    <property type="match status" value="1"/>
</dbReference>
<dbReference type="SMART" id="SM00855">
    <property type="entry name" value="PGAM"/>
    <property type="match status" value="1"/>
</dbReference>
<comment type="caution">
    <text evidence="2">The sequence shown here is derived from an EMBL/GenBank/DDBJ whole genome shotgun (WGS) entry which is preliminary data.</text>
</comment>
<protein>
    <submittedName>
        <fullName evidence="2">Histidine phosphatase family protein</fullName>
    </submittedName>
</protein>
<dbReference type="Pfam" id="PF00300">
    <property type="entry name" value="His_Phos_1"/>
    <property type="match status" value="1"/>
</dbReference>
<dbReference type="EMBL" id="BAABIL010000007">
    <property type="protein sequence ID" value="GAA4961211.1"/>
    <property type="molecule type" value="Genomic_DNA"/>
</dbReference>
<name>A0ABP9H5D1_9ACTN</name>
<gene>
    <name evidence="2" type="ORF">GCM10023225_00970</name>
</gene>
<organism evidence="2 3">
    <name type="scientific">Kineococcus glutinatus</name>
    <dbReference type="NCBI Taxonomy" id="1070872"/>
    <lineage>
        <taxon>Bacteria</taxon>
        <taxon>Bacillati</taxon>
        <taxon>Actinomycetota</taxon>
        <taxon>Actinomycetes</taxon>
        <taxon>Kineosporiales</taxon>
        <taxon>Kineosporiaceae</taxon>
        <taxon>Kineococcus</taxon>
    </lineage>
</organism>
<evidence type="ECO:0000256" key="1">
    <source>
        <dbReference type="ARBA" id="ARBA00022801"/>
    </source>
</evidence>
<dbReference type="Proteomes" id="UP001501195">
    <property type="component" value="Unassembled WGS sequence"/>
</dbReference>
<dbReference type="InterPro" id="IPR013078">
    <property type="entry name" value="His_Pase_superF_clade-1"/>
</dbReference>
<evidence type="ECO:0000313" key="3">
    <source>
        <dbReference type="Proteomes" id="UP001501195"/>
    </source>
</evidence>